<comment type="caution">
    <text evidence="2">The sequence shown here is derived from an EMBL/GenBank/DDBJ whole genome shotgun (WGS) entry which is preliminary data.</text>
</comment>
<feature type="compositionally biased region" description="Polar residues" evidence="1">
    <location>
        <begin position="1"/>
        <end position="10"/>
    </location>
</feature>
<dbReference type="EMBL" id="VIEB01000252">
    <property type="protein sequence ID" value="TQD98460.1"/>
    <property type="molecule type" value="Genomic_DNA"/>
</dbReference>
<protein>
    <submittedName>
        <fullName evidence="2">Uncharacterized protein</fullName>
    </submittedName>
</protein>
<evidence type="ECO:0000256" key="1">
    <source>
        <dbReference type="SAM" id="MobiDB-lite"/>
    </source>
</evidence>
<dbReference type="Proteomes" id="UP000315295">
    <property type="component" value="Unassembled WGS sequence"/>
</dbReference>
<organism evidence="2 3">
    <name type="scientific">Malus baccata</name>
    <name type="common">Siberian crab apple</name>
    <name type="synonym">Pyrus baccata</name>
    <dbReference type="NCBI Taxonomy" id="106549"/>
    <lineage>
        <taxon>Eukaryota</taxon>
        <taxon>Viridiplantae</taxon>
        <taxon>Streptophyta</taxon>
        <taxon>Embryophyta</taxon>
        <taxon>Tracheophyta</taxon>
        <taxon>Spermatophyta</taxon>
        <taxon>Magnoliopsida</taxon>
        <taxon>eudicotyledons</taxon>
        <taxon>Gunneridae</taxon>
        <taxon>Pentapetalae</taxon>
        <taxon>rosids</taxon>
        <taxon>fabids</taxon>
        <taxon>Rosales</taxon>
        <taxon>Rosaceae</taxon>
        <taxon>Amygdaloideae</taxon>
        <taxon>Maleae</taxon>
        <taxon>Malus</taxon>
    </lineage>
</organism>
<evidence type="ECO:0000313" key="3">
    <source>
        <dbReference type="Proteomes" id="UP000315295"/>
    </source>
</evidence>
<gene>
    <name evidence="2" type="ORF">C1H46_015915</name>
</gene>
<keyword evidence="3" id="KW-1185">Reference proteome</keyword>
<accession>A0A540MI42</accession>
<feature type="compositionally biased region" description="Basic residues" evidence="1">
    <location>
        <begin position="11"/>
        <end position="21"/>
    </location>
</feature>
<evidence type="ECO:0000313" key="2">
    <source>
        <dbReference type="EMBL" id="TQD98460.1"/>
    </source>
</evidence>
<sequence>MKLFSSFSPSTRKRNSRRFGKHHDDDSATFRSNPKFQESFGFFRSELARKNEKVFDLLDKQVEDFVTSPPFLDSVGKINTAKDLVSRLLISELLERKDELPSSQPILENKVGFQLIVYVGSVIDLEVFENAIDMLGDDLLVGL</sequence>
<feature type="region of interest" description="Disordered" evidence="1">
    <location>
        <begin position="1"/>
        <end position="33"/>
    </location>
</feature>
<name>A0A540MI42_MALBA</name>
<dbReference type="AlphaFoldDB" id="A0A540MI42"/>
<proteinExistence type="predicted"/>
<reference evidence="2 3" key="1">
    <citation type="journal article" date="2019" name="G3 (Bethesda)">
        <title>Sequencing of a Wild Apple (Malus baccata) Genome Unravels the Differences Between Cultivated and Wild Apple Species Regarding Disease Resistance and Cold Tolerance.</title>
        <authorList>
            <person name="Chen X."/>
        </authorList>
    </citation>
    <scope>NUCLEOTIDE SEQUENCE [LARGE SCALE GENOMIC DNA]</scope>
    <source>
        <strain evidence="3">cv. Shandingzi</strain>
        <tissue evidence="2">Leaves</tissue>
    </source>
</reference>